<dbReference type="FunCoup" id="D8SSG6">
    <property type="interactions" value="4170"/>
</dbReference>
<dbReference type="InterPro" id="IPR010742">
    <property type="entry name" value="RCAF1"/>
</dbReference>
<dbReference type="EMBL" id="GL377655">
    <property type="protein sequence ID" value="EFJ10222.1"/>
    <property type="molecule type" value="Genomic_DNA"/>
</dbReference>
<dbReference type="STRING" id="88036.D8SSG6"/>
<keyword evidence="3 8" id="KW-0812">Transmembrane</keyword>
<dbReference type="Gramene" id="EFJ10222">
    <property type="protein sequence ID" value="EFJ10222"/>
    <property type="gene ID" value="SELMODRAFT_159696"/>
</dbReference>
<evidence type="ECO:0000256" key="3">
    <source>
        <dbReference type="ARBA" id="ARBA00022692"/>
    </source>
</evidence>
<dbReference type="PANTHER" id="PTHR12906">
    <property type="entry name" value="PROTEIN C20ORF24 RAB5-INTERACTING PROTEIN"/>
    <property type="match status" value="1"/>
</dbReference>
<dbReference type="GO" id="GO:0005789">
    <property type="term" value="C:endoplasmic reticulum membrane"/>
    <property type="evidence" value="ECO:0007669"/>
    <property type="project" value="UniProtKB-SubCell"/>
</dbReference>
<dbReference type="OMA" id="ANSEWPD"/>
<evidence type="ECO:0000256" key="6">
    <source>
        <dbReference type="ARBA" id="ARBA00023136"/>
    </source>
</evidence>
<dbReference type="KEGG" id="smo:SELMODRAFT_182295"/>
<evidence type="ECO:0000256" key="2">
    <source>
        <dbReference type="ARBA" id="ARBA00009436"/>
    </source>
</evidence>
<comment type="similarity">
    <text evidence="2">Belongs to the EMC6 family.</text>
</comment>
<dbReference type="EMBL" id="GL377638">
    <property type="protein sequence ID" value="EFJ12566.1"/>
    <property type="molecule type" value="Genomic_DNA"/>
</dbReference>
<dbReference type="GO" id="GO:0097250">
    <property type="term" value="P:mitochondrial respirasome assembly"/>
    <property type="evidence" value="ECO:0007669"/>
    <property type="project" value="InterPro"/>
</dbReference>
<feature type="transmembrane region" description="Helical" evidence="8">
    <location>
        <begin position="109"/>
        <end position="127"/>
    </location>
</feature>
<feature type="region of interest" description="Disordered" evidence="7">
    <location>
        <begin position="1"/>
        <end position="23"/>
    </location>
</feature>
<dbReference type="GO" id="GO:0005739">
    <property type="term" value="C:mitochondrion"/>
    <property type="evidence" value="ECO:0007669"/>
    <property type="project" value="GOC"/>
</dbReference>
<evidence type="ECO:0000256" key="5">
    <source>
        <dbReference type="ARBA" id="ARBA00022989"/>
    </source>
</evidence>
<evidence type="ECO:0000313" key="9">
    <source>
        <dbReference type="EMBL" id="EFJ10222.1"/>
    </source>
</evidence>
<protein>
    <recommendedName>
        <fullName evidence="12">Rab5-interacting protein</fullName>
    </recommendedName>
</protein>
<organism evidence="11">
    <name type="scientific">Selaginella moellendorffii</name>
    <name type="common">Spikemoss</name>
    <dbReference type="NCBI Taxonomy" id="88036"/>
    <lineage>
        <taxon>Eukaryota</taxon>
        <taxon>Viridiplantae</taxon>
        <taxon>Streptophyta</taxon>
        <taxon>Embryophyta</taxon>
        <taxon>Tracheophyta</taxon>
        <taxon>Lycopodiopsida</taxon>
        <taxon>Selaginellales</taxon>
        <taxon>Selaginellaceae</taxon>
        <taxon>Selaginella</taxon>
    </lineage>
</organism>
<evidence type="ECO:0000256" key="8">
    <source>
        <dbReference type="SAM" id="Phobius"/>
    </source>
</evidence>
<keyword evidence="6 8" id="KW-0472">Membrane</keyword>
<dbReference type="Proteomes" id="UP000001514">
    <property type="component" value="Unassembled WGS sequence"/>
</dbReference>
<dbReference type="OrthoDB" id="286395at2759"/>
<keyword evidence="11" id="KW-1185">Reference proteome</keyword>
<keyword evidence="5 8" id="KW-1133">Transmembrane helix</keyword>
<feature type="transmembrane region" description="Helical" evidence="8">
    <location>
        <begin position="71"/>
        <end position="89"/>
    </location>
</feature>
<gene>
    <name evidence="9" type="ORF">SELMODRAFT_159696</name>
    <name evidence="10" type="ORF">SELMODRAFT_182295</name>
</gene>
<dbReference type="AlphaFoldDB" id="D8SSG6"/>
<accession>D8SSG6</accession>
<evidence type="ECO:0000256" key="4">
    <source>
        <dbReference type="ARBA" id="ARBA00022824"/>
    </source>
</evidence>
<dbReference type="InParanoid" id="D8SSG6"/>
<sequence length="129" mass="14542">MRERSTASSKPHDEQHSLLQHDGESAVSKLLSPDAEWDRDQLGDVLHWLRQALGLLCGIVWGLIPLVGSVWLLVFMLVSTLLVYTYYAFLLKVDQDEFGGHGALLQEGMFASVTLFLLAWILVYSLVHF</sequence>
<dbReference type="Gramene" id="EFJ12566">
    <property type="protein sequence ID" value="EFJ12566"/>
    <property type="gene ID" value="SELMODRAFT_182295"/>
</dbReference>
<evidence type="ECO:0000313" key="10">
    <source>
        <dbReference type="EMBL" id="EFJ12566.1"/>
    </source>
</evidence>
<dbReference type="PANTHER" id="PTHR12906:SF0">
    <property type="entry name" value="GEL COMPLEX SUBUNIT OPTI"/>
    <property type="match status" value="1"/>
</dbReference>
<dbReference type="HOGENOM" id="CLU_120704_0_0_1"/>
<dbReference type="KEGG" id="smo:SELMODRAFT_159696"/>
<evidence type="ECO:0000256" key="1">
    <source>
        <dbReference type="ARBA" id="ARBA00004477"/>
    </source>
</evidence>
<evidence type="ECO:0008006" key="12">
    <source>
        <dbReference type="Google" id="ProtNLM"/>
    </source>
</evidence>
<reference evidence="10 11" key="1">
    <citation type="journal article" date="2011" name="Science">
        <title>The Selaginella genome identifies genetic changes associated with the evolution of vascular plants.</title>
        <authorList>
            <person name="Banks J.A."/>
            <person name="Nishiyama T."/>
            <person name="Hasebe M."/>
            <person name="Bowman J.L."/>
            <person name="Gribskov M."/>
            <person name="dePamphilis C."/>
            <person name="Albert V.A."/>
            <person name="Aono N."/>
            <person name="Aoyama T."/>
            <person name="Ambrose B.A."/>
            <person name="Ashton N.W."/>
            <person name="Axtell M.J."/>
            <person name="Barker E."/>
            <person name="Barker M.S."/>
            <person name="Bennetzen J.L."/>
            <person name="Bonawitz N.D."/>
            <person name="Chapple C."/>
            <person name="Cheng C."/>
            <person name="Correa L.G."/>
            <person name="Dacre M."/>
            <person name="DeBarry J."/>
            <person name="Dreyer I."/>
            <person name="Elias M."/>
            <person name="Engstrom E.M."/>
            <person name="Estelle M."/>
            <person name="Feng L."/>
            <person name="Finet C."/>
            <person name="Floyd S.K."/>
            <person name="Frommer W.B."/>
            <person name="Fujita T."/>
            <person name="Gramzow L."/>
            <person name="Gutensohn M."/>
            <person name="Harholt J."/>
            <person name="Hattori M."/>
            <person name="Heyl A."/>
            <person name="Hirai T."/>
            <person name="Hiwatashi Y."/>
            <person name="Ishikawa M."/>
            <person name="Iwata M."/>
            <person name="Karol K.G."/>
            <person name="Koehler B."/>
            <person name="Kolukisaoglu U."/>
            <person name="Kubo M."/>
            <person name="Kurata T."/>
            <person name="Lalonde S."/>
            <person name="Li K."/>
            <person name="Li Y."/>
            <person name="Litt A."/>
            <person name="Lyons E."/>
            <person name="Manning G."/>
            <person name="Maruyama T."/>
            <person name="Michael T.P."/>
            <person name="Mikami K."/>
            <person name="Miyazaki S."/>
            <person name="Morinaga S."/>
            <person name="Murata T."/>
            <person name="Mueller-Roeber B."/>
            <person name="Nelson D.R."/>
            <person name="Obara M."/>
            <person name="Oguri Y."/>
            <person name="Olmstead R.G."/>
            <person name="Onodera N."/>
            <person name="Petersen B.L."/>
            <person name="Pils B."/>
            <person name="Prigge M."/>
            <person name="Rensing S.A."/>
            <person name="Riano-Pachon D.M."/>
            <person name="Roberts A.W."/>
            <person name="Sato Y."/>
            <person name="Scheller H.V."/>
            <person name="Schulz B."/>
            <person name="Schulz C."/>
            <person name="Shakirov E.V."/>
            <person name="Shibagaki N."/>
            <person name="Shinohara N."/>
            <person name="Shippen D.E."/>
            <person name="Soerensen I."/>
            <person name="Sotooka R."/>
            <person name="Sugimoto N."/>
            <person name="Sugita M."/>
            <person name="Sumikawa N."/>
            <person name="Tanurdzic M."/>
            <person name="Theissen G."/>
            <person name="Ulvskov P."/>
            <person name="Wakazuki S."/>
            <person name="Weng J.K."/>
            <person name="Willats W.W."/>
            <person name="Wipf D."/>
            <person name="Wolf P.G."/>
            <person name="Yang L."/>
            <person name="Zimmer A.D."/>
            <person name="Zhu Q."/>
            <person name="Mitros T."/>
            <person name="Hellsten U."/>
            <person name="Loque D."/>
            <person name="Otillar R."/>
            <person name="Salamov A."/>
            <person name="Schmutz J."/>
            <person name="Shapiro H."/>
            <person name="Lindquist E."/>
            <person name="Lucas S."/>
            <person name="Rokhsar D."/>
            <person name="Grigoriev I.V."/>
        </authorList>
    </citation>
    <scope>NUCLEOTIDE SEQUENCE [LARGE SCALE GENOMIC DNA]</scope>
</reference>
<proteinExistence type="inferred from homology"/>
<dbReference type="Pfam" id="PF07019">
    <property type="entry name" value="EMC6"/>
    <property type="match status" value="1"/>
</dbReference>
<keyword evidence="4" id="KW-0256">Endoplasmic reticulum</keyword>
<name>D8SSG6_SELML</name>
<dbReference type="eggNOG" id="KOG3415">
    <property type="taxonomic scope" value="Eukaryota"/>
</dbReference>
<dbReference type="InterPro" id="IPR029008">
    <property type="entry name" value="EMC6-like"/>
</dbReference>
<evidence type="ECO:0000256" key="7">
    <source>
        <dbReference type="SAM" id="MobiDB-lite"/>
    </source>
</evidence>
<comment type="subcellular location">
    <subcellularLocation>
        <location evidence="1">Endoplasmic reticulum membrane</location>
        <topology evidence="1">Multi-pass membrane protein</topology>
    </subcellularLocation>
</comment>
<evidence type="ECO:0000313" key="11">
    <source>
        <dbReference type="Proteomes" id="UP000001514"/>
    </source>
</evidence>